<dbReference type="InterPro" id="IPR029021">
    <property type="entry name" value="Prot-tyrosine_phosphatase-like"/>
</dbReference>
<dbReference type="RefSeq" id="WP_087997842.1">
    <property type="nucleotide sequence ID" value="NZ_BMHB01000001.1"/>
</dbReference>
<proteinExistence type="predicted"/>
<feature type="domain" description="Tyrosine specific protein phosphatases" evidence="1">
    <location>
        <begin position="63"/>
        <end position="132"/>
    </location>
</feature>
<dbReference type="OrthoDB" id="2081133at2"/>
<accession>A0A8J3ALY7</accession>
<comment type="caution">
    <text evidence="2">The sequence shown here is derived from an EMBL/GenBank/DDBJ whole genome shotgun (WGS) entry which is preliminary data.</text>
</comment>
<dbReference type="InterPro" id="IPR000340">
    <property type="entry name" value="Dual-sp_phosphatase_cat-dom"/>
</dbReference>
<organism evidence="2 3">
    <name type="scientific">Gottfriedia solisilvae</name>
    <dbReference type="NCBI Taxonomy" id="1516104"/>
    <lineage>
        <taxon>Bacteria</taxon>
        <taxon>Bacillati</taxon>
        <taxon>Bacillota</taxon>
        <taxon>Bacilli</taxon>
        <taxon>Bacillales</taxon>
        <taxon>Bacillaceae</taxon>
        <taxon>Gottfriedia</taxon>
    </lineage>
</organism>
<gene>
    <name evidence="2" type="ORF">GCM10007380_14640</name>
</gene>
<evidence type="ECO:0000313" key="3">
    <source>
        <dbReference type="Proteomes" id="UP000626244"/>
    </source>
</evidence>
<name>A0A8J3ALY7_9BACI</name>
<dbReference type="InterPro" id="IPR000387">
    <property type="entry name" value="Tyr_Pase_dom"/>
</dbReference>
<dbReference type="Pfam" id="PF00782">
    <property type="entry name" value="DSPc"/>
    <property type="match status" value="1"/>
</dbReference>
<dbReference type="Gene3D" id="3.90.190.10">
    <property type="entry name" value="Protein tyrosine phosphatase superfamily"/>
    <property type="match status" value="1"/>
</dbReference>
<dbReference type="SUPFAM" id="SSF52799">
    <property type="entry name" value="(Phosphotyrosine protein) phosphatases II"/>
    <property type="match status" value="1"/>
</dbReference>
<dbReference type="Proteomes" id="UP000626244">
    <property type="component" value="Unassembled WGS sequence"/>
</dbReference>
<dbReference type="EMBL" id="BMHB01000001">
    <property type="protein sequence ID" value="GGI12783.1"/>
    <property type="molecule type" value="Genomic_DNA"/>
</dbReference>
<dbReference type="PANTHER" id="PTHR47216">
    <property type="match status" value="1"/>
</dbReference>
<reference evidence="3" key="1">
    <citation type="journal article" date="2019" name="Int. J. Syst. Evol. Microbiol.">
        <title>The Global Catalogue of Microorganisms (GCM) 10K type strain sequencing project: providing services to taxonomists for standard genome sequencing and annotation.</title>
        <authorList>
            <consortium name="The Broad Institute Genomics Platform"/>
            <consortium name="The Broad Institute Genome Sequencing Center for Infectious Disease"/>
            <person name="Wu L."/>
            <person name="Ma J."/>
        </authorList>
    </citation>
    <scope>NUCLEOTIDE SEQUENCE [LARGE SCALE GENOMIC DNA]</scope>
    <source>
        <strain evidence="3">CGMCC 1.14993</strain>
    </source>
</reference>
<keyword evidence="3" id="KW-1185">Reference proteome</keyword>
<sequence>MEKKYQELIKNRIYFGGANDVTEMMENEKADVVFDLRVKEYDVDSNINRVHTPIVDEQEHQAESLKNALHQVKDAYENNKKVYFHCGGGNTRAGTVAIGTLLALGQAQTIEEAEEMVRSIRPTIKFKPEMKSSLKEIFPES</sequence>
<protein>
    <recommendedName>
        <fullName evidence="1">Tyrosine specific protein phosphatases domain-containing protein</fullName>
    </recommendedName>
</protein>
<dbReference type="PANTHER" id="PTHR47216:SF4">
    <property type="entry name" value="OS01G0859400 PROTEIN"/>
    <property type="match status" value="1"/>
</dbReference>
<dbReference type="AlphaFoldDB" id="A0A8J3ALY7"/>
<dbReference type="PROSITE" id="PS50056">
    <property type="entry name" value="TYR_PHOSPHATASE_2"/>
    <property type="match status" value="1"/>
</dbReference>
<evidence type="ECO:0000313" key="2">
    <source>
        <dbReference type="EMBL" id="GGI12783.1"/>
    </source>
</evidence>
<evidence type="ECO:0000259" key="1">
    <source>
        <dbReference type="PROSITE" id="PS50056"/>
    </source>
</evidence>